<dbReference type="GO" id="GO:0005524">
    <property type="term" value="F:ATP binding"/>
    <property type="evidence" value="ECO:0007669"/>
    <property type="project" value="UniProtKB-KW"/>
</dbReference>
<dbReference type="NCBIfam" id="TIGR03399">
    <property type="entry name" value="RNA_3prim_cycl"/>
    <property type="match status" value="1"/>
</dbReference>
<comment type="caution">
    <text evidence="13">The sequence shown here is derived from an EMBL/GenBank/DDBJ whole genome shotgun (WGS) entry which is preliminary data.</text>
</comment>
<dbReference type="InterPro" id="IPR037136">
    <property type="entry name" value="RNA3'_phos_cyclase_dom_sf"/>
</dbReference>
<keyword evidence="5 10" id="KW-0547">Nucleotide-binding</keyword>
<comment type="catalytic activity">
    <reaction evidence="6">
        <text>a 3'-end 3'-phospho-ribonucleotide-RNA + ATP = a 3'-end 2',3'-cyclophospho-ribonucleotide-RNA + AMP + diphosphate</text>
        <dbReference type="Rhea" id="RHEA:23976"/>
        <dbReference type="Rhea" id="RHEA-COMP:10463"/>
        <dbReference type="Rhea" id="RHEA-COMP:10464"/>
        <dbReference type="ChEBI" id="CHEBI:30616"/>
        <dbReference type="ChEBI" id="CHEBI:33019"/>
        <dbReference type="ChEBI" id="CHEBI:83062"/>
        <dbReference type="ChEBI" id="CHEBI:83064"/>
        <dbReference type="ChEBI" id="CHEBI:456215"/>
        <dbReference type="EC" id="6.5.1.4"/>
    </reaction>
</comment>
<accession>A0AAN9AEY2</accession>
<evidence type="ECO:0000256" key="1">
    <source>
        <dbReference type="ARBA" id="ARBA00009206"/>
    </source>
</evidence>
<evidence type="ECO:0000259" key="11">
    <source>
        <dbReference type="Pfam" id="PF01137"/>
    </source>
</evidence>
<evidence type="ECO:0000256" key="3">
    <source>
        <dbReference type="ARBA" id="ARBA00021428"/>
    </source>
</evidence>
<proteinExistence type="inferred from homology"/>
<organism evidence="13 14">
    <name type="scientific">Halocaridina rubra</name>
    <name type="common">Hawaiian red shrimp</name>
    <dbReference type="NCBI Taxonomy" id="373956"/>
    <lineage>
        <taxon>Eukaryota</taxon>
        <taxon>Metazoa</taxon>
        <taxon>Ecdysozoa</taxon>
        <taxon>Arthropoda</taxon>
        <taxon>Crustacea</taxon>
        <taxon>Multicrustacea</taxon>
        <taxon>Malacostraca</taxon>
        <taxon>Eumalacostraca</taxon>
        <taxon>Eucarida</taxon>
        <taxon>Decapoda</taxon>
        <taxon>Pleocyemata</taxon>
        <taxon>Caridea</taxon>
        <taxon>Atyoidea</taxon>
        <taxon>Atyidae</taxon>
        <taxon>Halocaridina</taxon>
    </lineage>
</organism>
<evidence type="ECO:0000256" key="9">
    <source>
        <dbReference type="PIRSR" id="PIRSR005378-1"/>
    </source>
</evidence>
<reference evidence="13 14" key="1">
    <citation type="submission" date="2023-11" db="EMBL/GenBank/DDBJ databases">
        <title>Halocaridina rubra genome assembly.</title>
        <authorList>
            <person name="Smith C."/>
        </authorList>
    </citation>
    <scope>NUCLEOTIDE SEQUENCE [LARGE SCALE GENOMIC DNA]</scope>
    <source>
        <strain evidence="13">EP-1</strain>
        <tissue evidence="13">Whole</tissue>
    </source>
</reference>
<dbReference type="PANTHER" id="PTHR11096">
    <property type="entry name" value="RNA 3' TERMINAL PHOSPHATE CYCLASE"/>
    <property type="match status" value="1"/>
</dbReference>
<feature type="domain" description="RNA 3'-terminal phosphate cyclase" evidence="11">
    <location>
        <begin position="13"/>
        <end position="341"/>
    </location>
</feature>
<feature type="active site" description="Tele-AMP-histidine intermediate" evidence="9">
    <location>
        <position position="323"/>
    </location>
</feature>
<dbReference type="SUPFAM" id="SSF55205">
    <property type="entry name" value="EPT/RTPC-like"/>
    <property type="match status" value="2"/>
</dbReference>
<dbReference type="InterPro" id="IPR023797">
    <property type="entry name" value="RNA3'_phos_cyclase_dom"/>
</dbReference>
<dbReference type="Gene3D" id="3.65.10.20">
    <property type="entry name" value="RNA 3'-terminal phosphate cyclase domain"/>
    <property type="match status" value="1"/>
</dbReference>
<evidence type="ECO:0000256" key="7">
    <source>
        <dbReference type="ARBA" id="ARBA00032543"/>
    </source>
</evidence>
<dbReference type="HAMAP" id="MF_00200">
    <property type="entry name" value="RTC"/>
    <property type="match status" value="1"/>
</dbReference>
<dbReference type="InterPro" id="IPR013791">
    <property type="entry name" value="RNA3'-term_phos_cycl_insert"/>
</dbReference>
<dbReference type="SUPFAM" id="SSF52913">
    <property type="entry name" value="RNA 3'-terminal phosphate cyclase, RPTC, insert domain"/>
    <property type="match status" value="1"/>
</dbReference>
<dbReference type="Pfam" id="PF01137">
    <property type="entry name" value="RTC"/>
    <property type="match status" value="1"/>
</dbReference>
<dbReference type="InterPro" id="IPR017770">
    <property type="entry name" value="RNA3'_term_phos_cyc_type_1"/>
</dbReference>
<comment type="similarity">
    <text evidence="1">Belongs to the RNA 3'-terminal cyclase family. Type 1 subfamily.</text>
</comment>
<evidence type="ECO:0000256" key="2">
    <source>
        <dbReference type="ARBA" id="ARBA00012725"/>
    </source>
</evidence>
<feature type="binding site" evidence="10">
    <location>
        <begin position="297"/>
        <end position="301"/>
    </location>
    <ligand>
        <name>ATP</name>
        <dbReference type="ChEBI" id="CHEBI:30616"/>
    </ligand>
</feature>
<dbReference type="GO" id="GO:0006396">
    <property type="term" value="P:RNA processing"/>
    <property type="evidence" value="ECO:0007669"/>
    <property type="project" value="InterPro"/>
</dbReference>
<name>A0AAN9AEY2_HALRR</name>
<dbReference type="InterPro" id="IPR036553">
    <property type="entry name" value="RPTC_insert"/>
</dbReference>
<evidence type="ECO:0000256" key="6">
    <source>
        <dbReference type="ARBA" id="ARBA00024481"/>
    </source>
</evidence>
<evidence type="ECO:0000313" key="13">
    <source>
        <dbReference type="EMBL" id="KAK7084175.1"/>
    </source>
</evidence>
<dbReference type="PANTHER" id="PTHR11096:SF0">
    <property type="entry name" value="RNA 3'-TERMINAL PHOSPHATE CYCLASE"/>
    <property type="match status" value="1"/>
</dbReference>
<dbReference type="FunFam" id="3.30.360.20:FF:000002">
    <property type="entry name" value="RNA terminal phosphate cyclase-like 1"/>
    <property type="match status" value="1"/>
</dbReference>
<dbReference type="Gene3D" id="3.30.360.20">
    <property type="entry name" value="RNA 3'-terminal phosphate cyclase, insert domain"/>
    <property type="match status" value="1"/>
</dbReference>
<dbReference type="InterPro" id="IPR000228">
    <property type="entry name" value="RNA3'_term_phos_cyc"/>
</dbReference>
<dbReference type="GO" id="GO:0003963">
    <property type="term" value="F:RNA-3'-phosphate cyclase activity"/>
    <property type="evidence" value="ECO:0007669"/>
    <property type="project" value="UniProtKB-EC"/>
</dbReference>
<evidence type="ECO:0000313" key="14">
    <source>
        <dbReference type="Proteomes" id="UP001381693"/>
    </source>
</evidence>
<feature type="binding site" evidence="10">
    <location>
        <position position="105"/>
    </location>
    <ligand>
        <name>ATP</name>
        <dbReference type="ChEBI" id="CHEBI:30616"/>
    </ligand>
</feature>
<keyword evidence="10" id="KW-0067">ATP-binding</keyword>
<keyword evidence="4" id="KW-0436">Ligase</keyword>
<dbReference type="EMBL" id="JAXCGZ010002231">
    <property type="protein sequence ID" value="KAK7084175.1"/>
    <property type="molecule type" value="Genomic_DNA"/>
</dbReference>
<feature type="domain" description="RNA 3'-terminal phosphate cyclase insert" evidence="12">
    <location>
        <begin position="186"/>
        <end position="287"/>
    </location>
</feature>
<gene>
    <name evidence="13" type="ORF">SK128_015348</name>
</gene>
<dbReference type="AlphaFoldDB" id="A0AAN9AEY2"/>
<evidence type="ECO:0000256" key="4">
    <source>
        <dbReference type="ARBA" id="ARBA00022598"/>
    </source>
</evidence>
<dbReference type="PIRSF" id="PIRSF005378">
    <property type="entry name" value="RNA3'_term_phos_cycl_euk"/>
    <property type="match status" value="1"/>
</dbReference>
<evidence type="ECO:0000256" key="5">
    <source>
        <dbReference type="ARBA" id="ARBA00022741"/>
    </source>
</evidence>
<dbReference type="GO" id="GO:0005634">
    <property type="term" value="C:nucleus"/>
    <property type="evidence" value="ECO:0007669"/>
    <property type="project" value="TreeGrafter"/>
</dbReference>
<keyword evidence="14" id="KW-1185">Reference proteome</keyword>
<dbReference type="Proteomes" id="UP001381693">
    <property type="component" value="Unassembled WGS sequence"/>
</dbReference>
<dbReference type="EC" id="6.5.1.4" evidence="2"/>
<evidence type="ECO:0000256" key="10">
    <source>
        <dbReference type="PIRSR" id="PIRSR005378-2"/>
    </source>
</evidence>
<dbReference type="InterPro" id="IPR013792">
    <property type="entry name" value="RNA3'P_cycl/enolpyr_Trfase_a/b"/>
</dbReference>
<dbReference type="Pfam" id="PF05189">
    <property type="entry name" value="RTC_insert"/>
    <property type="match status" value="1"/>
</dbReference>
<sequence>MAAGEPVSIDGSYLEGGGQILRIGLALSSTENVPITVTKIRAGRSNPGLRPQHLTGLQLTRDMSNGTLDGGQISSQEITFYPGPIEGGRYMADTQTAGSVSLLIQATLPCAVYAKSPTKLELRGGTNAEMAPQVDFTIHVFRKVSAFFGMNFRLFLHKRGFYPQGQGEVTLEVQPSPEGLYAADFTDFGELVSVYGKAYVAGVLPIKVAHMMADAAKNVLYQNLPRNVVINIERIKESPEKAVGNGSGIVLWAETTTGCVLGGTALGRRGRPAQEDGISAATQILECVNRKACVDQYMQDQIIILMALAKGRSVVRTGPLTDHSKTAMHVAELMTKVKFHIQEIQGSECILIECEGIGRLPRW</sequence>
<comment type="function">
    <text evidence="8">Catalyzes the conversion of 3'-phosphate to a 2',3'-cyclic phosphodiester at the end of RNA. The mechanism of action of the enzyme occurs in 3 steps: (A) adenylation of the enzyme by ATP; (B) transfer of adenylate to an RNA-N3'P to produce RNA-N3'PP5'A; (C) and attack of the adjacent 2'-hydroxyl on the 3'-phosphorus in the diester linkage to produce the cyclic end product. Likely functions in some aspects of cellular RNA processing. Function plays an important role in regulating axon regeneration by inhibiting central nervous system (CNS) axon regeneration following optic nerve injury.</text>
</comment>
<protein>
    <recommendedName>
        <fullName evidence="3">RNA 3'-terminal phosphate cyclase</fullName>
        <ecNumber evidence="2">6.5.1.4</ecNumber>
    </recommendedName>
    <alternativeName>
        <fullName evidence="7">RNA terminal phosphate cyclase domain-containing protein 1</fullName>
    </alternativeName>
</protein>
<evidence type="ECO:0000256" key="8">
    <source>
        <dbReference type="ARBA" id="ARBA00045867"/>
    </source>
</evidence>
<evidence type="ECO:0000259" key="12">
    <source>
        <dbReference type="Pfam" id="PF05189"/>
    </source>
</evidence>